<sequence length="198" mass="21799">MEFHVISNGKWPMNQFADKIAPLHGEDVFFHIREKRRSAEEISQGIIEMRKRGTASEQIVVNDRVDIAHCFGTGGAQLTNQSLSVRDVLQYFPSLRIGKSVHSIKEAQQAEGEGADYVMFGHIYPTSSKPGKEPRGLRLLQELTDSVTLPVIAVGGIKPEHAPDIQEAGAAGIAVVSGLLDADDAVKQYEWYRKGWGS</sequence>
<feature type="domain" description="Thiamine phosphate synthase/TenI" evidence="3">
    <location>
        <begin position="28"/>
        <end position="179"/>
    </location>
</feature>
<dbReference type="RefSeq" id="WP_283077077.1">
    <property type="nucleotide sequence ID" value="NZ_CP121671.1"/>
</dbReference>
<dbReference type="SUPFAM" id="SSF51391">
    <property type="entry name" value="Thiamin phosphate synthase"/>
    <property type="match status" value="1"/>
</dbReference>
<dbReference type="Gene3D" id="3.20.20.70">
    <property type="entry name" value="Aldolase class I"/>
    <property type="match status" value="1"/>
</dbReference>
<gene>
    <name evidence="4" type="ORF">P9989_01480</name>
</gene>
<evidence type="ECO:0000256" key="2">
    <source>
        <dbReference type="ARBA" id="ARBA00022977"/>
    </source>
</evidence>
<evidence type="ECO:0000256" key="1">
    <source>
        <dbReference type="ARBA" id="ARBA00004948"/>
    </source>
</evidence>
<evidence type="ECO:0000313" key="4">
    <source>
        <dbReference type="EMBL" id="WFT75108.1"/>
    </source>
</evidence>
<organism evidence="4 5">
    <name type="scientific">Halobacillus naozhouensis</name>
    <dbReference type="NCBI Taxonomy" id="554880"/>
    <lineage>
        <taxon>Bacteria</taxon>
        <taxon>Bacillati</taxon>
        <taxon>Bacillota</taxon>
        <taxon>Bacilli</taxon>
        <taxon>Bacillales</taxon>
        <taxon>Bacillaceae</taxon>
        <taxon>Halobacillus</taxon>
    </lineage>
</organism>
<protein>
    <submittedName>
        <fullName evidence="4">Thiamine phosphate synthase</fullName>
    </submittedName>
</protein>
<dbReference type="InterPro" id="IPR013785">
    <property type="entry name" value="Aldolase_TIM"/>
</dbReference>
<dbReference type="EMBL" id="CP121671">
    <property type="protein sequence ID" value="WFT75108.1"/>
    <property type="molecule type" value="Genomic_DNA"/>
</dbReference>
<dbReference type="InterPro" id="IPR036206">
    <property type="entry name" value="ThiamineP_synth_sf"/>
</dbReference>
<reference evidence="4 5" key="1">
    <citation type="submission" date="2023-04" db="EMBL/GenBank/DDBJ databases">
        <title>Genome sequence of Halobacillus naozhouensis KACC 21980.</title>
        <authorList>
            <person name="Kim S."/>
            <person name="Heo J."/>
            <person name="Kwon S.-W."/>
        </authorList>
    </citation>
    <scope>NUCLEOTIDE SEQUENCE [LARGE SCALE GENOMIC DNA]</scope>
    <source>
        <strain evidence="4 5">KCTC 13234</strain>
    </source>
</reference>
<dbReference type="Pfam" id="PF02581">
    <property type="entry name" value="TMP-TENI"/>
    <property type="match status" value="1"/>
</dbReference>
<dbReference type="PANTHER" id="PTHR20857:SF22">
    <property type="entry name" value="THIAZOLE TAUTOMERASE"/>
    <property type="match status" value="1"/>
</dbReference>
<dbReference type="Proteomes" id="UP001221597">
    <property type="component" value="Chromosome"/>
</dbReference>
<evidence type="ECO:0000259" key="3">
    <source>
        <dbReference type="Pfam" id="PF02581"/>
    </source>
</evidence>
<comment type="pathway">
    <text evidence="1">Cofactor biosynthesis; thiamine diphosphate biosynthesis.</text>
</comment>
<evidence type="ECO:0000313" key="5">
    <source>
        <dbReference type="Proteomes" id="UP001221597"/>
    </source>
</evidence>
<dbReference type="PANTHER" id="PTHR20857">
    <property type="entry name" value="THIAMINE-PHOSPHATE PYROPHOSPHORYLASE"/>
    <property type="match status" value="1"/>
</dbReference>
<name>A0ABY8IY03_9BACI</name>
<dbReference type="InterPro" id="IPR022998">
    <property type="entry name" value="ThiamineP_synth_TenI"/>
</dbReference>
<proteinExistence type="predicted"/>
<keyword evidence="2" id="KW-0784">Thiamine biosynthesis</keyword>
<dbReference type="CDD" id="cd00564">
    <property type="entry name" value="TMP_TenI"/>
    <property type="match status" value="1"/>
</dbReference>
<keyword evidence="5" id="KW-1185">Reference proteome</keyword>
<accession>A0ABY8IY03</accession>